<keyword evidence="5" id="KW-0460">Magnesium</keyword>
<dbReference type="PANTHER" id="PTHR43758">
    <property type="entry name" value="7,8-DIHYDRO-8-OXOGUANINE TRIPHOSPHATASE"/>
    <property type="match status" value="1"/>
</dbReference>
<evidence type="ECO:0000256" key="1">
    <source>
        <dbReference type="ARBA" id="ARBA00001946"/>
    </source>
</evidence>
<dbReference type="Proteomes" id="UP000322983">
    <property type="component" value="Chromosome"/>
</dbReference>
<reference evidence="7 9" key="2">
    <citation type="journal article" date="2020" name="Int. J. Syst. Evol. Microbiol.">
        <title>Sulfuracidifex tepidarius gen. nov., sp. nov. and transfer of Sulfolobus metallicus Huber and Stetter 1992 to the genus Sulfuracidifex as Sulfuracidifex metallicus comb. nov.</title>
        <authorList>
            <person name="Itoh T."/>
            <person name="Miura T."/>
            <person name="Sakai H.D."/>
            <person name="Kato S."/>
            <person name="Ohkuma M."/>
            <person name="Takashina T."/>
        </authorList>
    </citation>
    <scope>NUCLEOTIDE SEQUENCE [LARGE SCALE GENOMIC DNA]</scope>
    <source>
        <strain evidence="7 9">IC-006</strain>
        <strain evidence="8">IC-007</strain>
    </source>
</reference>
<keyword evidence="9" id="KW-1185">Reference proteome</keyword>
<dbReference type="EMBL" id="AP018929">
    <property type="protein sequence ID" value="BBG22884.1"/>
    <property type="molecule type" value="Genomic_DNA"/>
</dbReference>
<dbReference type="InterPro" id="IPR000086">
    <property type="entry name" value="NUDIX_hydrolase_dom"/>
</dbReference>
<dbReference type="STRING" id="1294262.GCA_001316085_00976"/>
<keyword evidence="3" id="KW-0479">Metal-binding</keyword>
<dbReference type="CDD" id="cd03427">
    <property type="entry name" value="NUDIX_MTH1_Nudt1"/>
    <property type="match status" value="1"/>
</dbReference>
<protein>
    <submittedName>
        <fullName evidence="7">RNA pyrophosphohydrolase</fullName>
    </submittedName>
</protein>
<dbReference type="GO" id="GO:0046872">
    <property type="term" value="F:metal ion binding"/>
    <property type="evidence" value="ECO:0007669"/>
    <property type="project" value="UniProtKB-KW"/>
</dbReference>
<sequence>MNDYRRTCLAIVRKKGEFLMFLKKKGLGEGYYNFPGGKVEKGEKPCECAVRELKEETCLNGEELEKVGEITYRLDDGEISQMSIYEIKKYNGELCESDEGRPLWVKEIPLDKMWEDDKVWIPMVMSGKKVKCEFLFSSDWKQYHGGECKEASF</sequence>
<reference evidence="10" key="1">
    <citation type="submission" date="2018-09" db="EMBL/GenBank/DDBJ databases">
        <title>Complete Genome Sequencing of Sulfolobus sp. JCM 16834.</title>
        <authorList>
            <person name="Kato S."/>
            <person name="Itoh T."/>
            <person name="Ohkuma M."/>
        </authorList>
    </citation>
    <scope>NUCLEOTIDE SEQUENCE [LARGE SCALE GENOMIC DNA]</scope>
    <source>
        <strain evidence="10">IC-007</strain>
    </source>
</reference>
<proteinExistence type="inferred from homology"/>
<evidence type="ECO:0000256" key="4">
    <source>
        <dbReference type="ARBA" id="ARBA00022801"/>
    </source>
</evidence>
<gene>
    <name evidence="7" type="ORF">IC006_0168</name>
    <name evidence="8" type="ORF">IC007_0150</name>
</gene>
<dbReference type="GeneID" id="41716664"/>
<dbReference type="Proteomes" id="UP000325030">
    <property type="component" value="Chromosome"/>
</dbReference>
<name>A0A510DRV0_9CREN</name>
<comment type="cofactor">
    <cofactor evidence="1">
        <name>Mg(2+)</name>
        <dbReference type="ChEBI" id="CHEBI:18420"/>
    </cofactor>
</comment>
<dbReference type="Pfam" id="PF00293">
    <property type="entry name" value="NUDIX"/>
    <property type="match status" value="1"/>
</dbReference>
<dbReference type="EMBL" id="AP018930">
    <property type="protein sequence ID" value="BBG25645.1"/>
    <property type="molecule type" value="Genomic_DNA"/>
</dbReference>
<dbReference type="OrthoDB" id="40462at2157"/>
<evidence type="ECO:0000313" key="7">
    <source>
        <dbReference type="EMBL" id="BBG22884.1"/>
    </source>
</evidence>
<feature type="domain" description="Nudix hydrolase" evidence="6">
    <location>
        <begin position="3"/>
        <end position="137"/>
    </location>
</feature>
<evidence type="ECO:0000256" key="2">
    <source>
        <dbReference type="ARBA" id="ARBA00005582"/>
    </source>
</evidence>
<evidence type="ECO:0000259" key="6">
    <source>
        <dbReference type="PROSITE" id="PS51462"/>
    </source>
</evidence>
<dbReference type="SUPFAM" id="SSF55811">
    <property type="entry name" value="Nudix"/>
    <property type="match status" value="1"/>
</dbReference>
<dbReference type="GO" id="GO:0005737">
    <property type="term" value="C:cytoplasm"/>
    <property type="evidence" value="ECO:0007669"/>
    <property type="project" value="TreeGrafter"/>
</dbReference>
<dbReference type="PROSITE" id="PS51462">
    <property type="entry name" value="NUDIX"/>
    <property type="match status" value="1"/>
</dbReference>
<evidence type="ECO:0000313" key="9">
    <source>
        <dbReference type="Proteomes" id="UP000322983"/>
    </source>
</evidence>
<comment type="similarity">
    <text evidence="2">Belongs to the Nudix hydrolase family.</text>
</comment>
<dbReference type="Gene3D" id="3.90.79.10">
    <property type="entry name" value="Nucleoside Triphosphate Pyrophosphohydrolase"/>
    <property type="match status" value="1"/>
</dbReference>
<evidence type="ECO:0000256" key="5">
    <source>
        <dbReference type="ARBA" id="ARBA00022842"/>
    </source>
</evidence>
<dbReference type="RefSeq" id="WP_054845445.1">
    <property type="nucleotide sequence ID" value="NZ_AP018929.1"/>
</dbReference>
<dbReference type="AlphaFoldDB" id="A0A510DRV0"/>
<organism evidence="7 9">
    <name type="scientific">Sulfuracidifex tepidarius</name>
    <dbReference type="NCBI Taxonomy" id="1294262"/>
    <lineage>
        <taxon>Archaea</taxon>
        <taxon>Thermoproteota</taxon>
        <taxon>Thermoprotei</taxon>
        <taxon>Sulfolobales</taxon>
        <taxon>Sulfolobaceae</taxon>
        <taxon>Sulfuracidifex</taxon>
    </lineage>
</organism>
<dbReference type="PANTHER" id="PTHR43758:SF2">
    <property type="entry name" value="OXIDIZED PURINE NUCLEOSIDE TRIPHOSPHATE HYDROLASE"/>
    <property type="match status" value="1"/>
</dbReference>
<accession>A0A510DZG7</accession>
<dbReference type="GO" id="GO:0042262">
    <property type="term" value="P:DNA protection"/>
    <property type="evidence" value="ECO:0007669"/>
    <property type="project" value="TreeGrafter"/>
</dbReference>
<accession>A0A510DRV0</accession>
<keyword evidence="4" id="KW-0378">Hydrolase</keyword>
<dbReference type="KEGG" id="step:IC006_0168"/>
<dbReference type="InterPro" id="IPR015797">
    <property type="entry name" value="NUDIX_hydrolase-like_dom_sf"/>
</dbReference>
<evidence type="ECO:0000313" key="10">
    <source>
        <dbReference type="Proteomes" id="UP000325030"/>
    </source>
</evidence>
<evidence type="ECO:0000313" key="8">
    <source>
        <dbReference type="EMBL" id="BBG25645.1"/>
    </source>
</evidence>
<evidence type="ECO:0000256" key="3">
    <source>
        <dbReference type="ARBA" id="ARBA00022723"/>
    </source>
</evidence>
<dbReference type="GO" id="GO:0008413">
    <property type="term" value="F:8-oxo-7,8-dihydroguanosine triphosphate pyrophosphatase activity"/>
    <property type="evidence" value="ECO:0007669"/>
    <property type="project" value="TreeGrafter"/>
</dbReference>